<evidence type="ECO:0000256" key="1">
    <source>
        <dbReference type="SAM" id="MobiDB-lite"/>
    </source>
</evidence>
<evidence type="ECO:0000313" key="6">
    <source>
        <dbReference type="RefSeq" id="XP_022309656.1"/>
    </source>
</evidence>
<dbReference type="SUPFAM" id="SSF48726">
    <property type="entry name" value="Immunoglobulin"/>
    <property type="match status" value="1"/>
</dbReference>
<organism evidence="5 6">
    <name type="scientific">Crassostrea virginica</name>
    <name type="common">Eastern oyster</name>
    <dbReference type="NCBI Taxonomy" id="6565"/>
    <lineage>
        <taxon>Eukaryota</taxon>
        <taxon>Metazoa</taxon>
        <taxon>Spiralia</taxon>
        <taxon>Lophotrochozoa</taxon>
        <taxon>Mollusca</taxon>
        <taxon>Bivalvia</taxon>
        <taxon>Autobranchia</taxon>
        <taxon>Pteriomorphia</taxon>
        <taxon>Ostreida</taxon>
        <taxon>Ostreoidea</taxon>
        <taxon>Ostreidae</taxon>
        <taxon>Crassostrea</taxon>
    </lineage>
</organism>
<feature type="signal peptide" evidence="3">
    <location>
        <begin position="1"/>
        <end position="18"/>
    </location>
</feature>
<evidence type="ECO:0000256" key="2">
    <source>
        <dbReference type="SAM" id="Phobius"/>
    </source>
</evidence>
<keyword evidence="2" id="KW-1133">Transmembrane helix</keyword>
<dbReference type="PROSITE" id="PS50835">
    <property type="entry name" value="IG_LIKE"/>
    <property type="match status" value="1"/>
</dbReference>
<dbReference type="Proteomes" id="UP000694844">
    <property type="component" value="Chromosome 9"/>
</dbReference>
<dbReference type="InterPro" id="IPR013783">
    <property type="entry name" value="Ig-like_fold"/>
</dbReference>
<dbReference type="KEGG" id="cvn:111115270"/>
<feature type="region of interest" description="Disordered" evidence="1">
    <location>
        <begin position="344"/>
        <end position="373"/>
    </location>
</feature>
<keyword evidence="2" id="KW-0812">Transmembrane</keyword>
<keyword evidence="5" id="KW-1185">Reference proteome</keyword>
<dbReference type="InterPro" id="IPR007110">
    <property type="entry name" value="Ig-like_dom"/>
</dbReference>
<feature type="domain" description="Ig-like" evidence="4">
    <location>
        <begin position="21"/>
        <end position="130"/>
    </location>
</feature>
<sequence>MRIWWIFLIMSRSPMVTAESPSLSIEANSSYITVGDTVVINCSVHNITLLSFLNGYTLSWWKDDVKLTTSSIMLSEDLKDTRYSIAIDLPGETVVSILKITNVTSEDDGLFKCELKDKENTNKSQALSITVNDMSGTLEDAGITMKTQFSLSTTSGNNTDMATFTQDLTQPSENDSQLLTDTESLNTFAAENTSSNVYTQLLNTTAYTESLNTFAAENTSSNVYTQFATSNATYNESRSITFENITPSMFWEITTSVSDDLMKYTDKEDTASSDVTSLSNVTDMGENATDSIIINTAENPKSKSGLAAGISVGIIFLIVIVVILVILYKRNKFIKRWRSHQLHDGNDGSCLGTPRNNQYENYPLREQRRRPGYEDANEVTFLNEYENNRPRSVASVESTDEITSESGPVHLVHQSEDNAHSNHSLGELKGNQRGFPPVSNEEEDMSDRKESKPKRKGRSNYESCNDVIFLSEYK</sequence>
<feature type="compositionally biased region" description="Basic and acidic residues" evidence="1">
    <location>
        <begin position="363"/>
        <end position="373"/>
    </location>
</feature>
<dbReference type="SMART" id="SM00409">
    <property type="entry name" value="IG"/>
    <property type="match status" value="1"/>
</dbReference>
<keyword evidence="3" id="KW-0732">Signal</keyword>
<evidence type="ECO:0000259" key="4">
    <source>
        <dbReference type="PROSITE" id="PS50835"/>
    </source>
</evidence>
<dbReference type="OrthoDB" id="90756at2759"/>
<proteinExistence type="predicted"/>
<dbReference type="AlphaFoldDB" id="A0A8B8C3X1"/>
<dbReference type="GeneID" id="111115270"/>
<keyword evidence="2" id="KW-0472">Membrane</keyword>
<dbReference type="InterPro" id="IPR036179">
    <property type="entry name" value="Ig-like_dom_sf"/>
</dbReference>
<feature type="transmembrane region" description="Helical" evidence="2">
    <location>
        <begin position="306"/>
        <end position="328"/>
    </location>
</feature>
<name>A0A8B8C3X1_CRAVI</name>
<evidence type="ECO:0000313" key="5">
    <source>
        <dbReference type="Proteomes" id="UP000694844"/>
    </source>
</evidence>
<dbReference type="InterPro" id="IPR003599">
    <property type="entry name" value="Ig_sub"/>
</dbReference>
<dbReference type="RefSeq" id="XP_022309656.1">
    <property type="nucleotide sequence ID" value="XM_022453948.1"/>
</dbReference>
<dbReference type="Gene3D" id="2.60.40.10">
    <property type="entry name" value="Immunoglobulins"/>
    <property type="match status" value="1"/>
</dbReference>
<feature type="chain" id="PRO_5034242828" evidence="3">
    <location>
        <begin position="19"/>
        <end position="474"/>
    </location>
</feature>
<evidence type="ECO:0000256" key="3">
    <source>
        <dbReference type="SAM" id="SignalP"/>
    </source>
</evidence>
<feature type="region of interest" description="Disordered" evidence="1">
    <location>
        <begin position="417"/>
        <end position="461"/>
    </location>
</feature>
<protein>
    <submittedName>
        <fullName evidence="6">Uncharacterized protein LOC111115270</fullName>
    </submittedName>
</protein>
<gene>
    <name evidence="6" type="primary">LOC111115270</name>
</gene>
<accession>A0A8B8C3X1</accession>
<reference evidence="6" key="1">
    <citation type="submission" date="2025-08" db="UniProtKB">
        <authorList>
            <consortium name="RefSeq"/>
        </authorList>
    </citation>
    <scope>IDENTIFICATION</scope>
    <source>
        <tissue evidence="6">Whole sample</tissue>
    </source>
</reference>